<reference evidence="2 3" key="1">
    <citation type="submission" date="2022-12" db="EMBL/GenBank/DDBJ databases">
        <title>Chromosome-level genome of Tegillarca granosa.</title>
        <authorList>
            <person name="Kim J."/>
        </authorList>
    </citation>
    <scope>NUCLEOTIDE SEQUENCE [LARGE SCALE GENOMIC DNA]</scope>
    <source>
        <strain evidence="2">Teg-2019</strain>
        <tissue evidence="2">Adductor muscle</tissue>
    </source>
</reference>
<dbReference type="InterPro" id="IPR045257">
    <property type="entry name" value="E2/Pdx1"/>
</dbReference>
<evidence type="ECO:0000313" key="3">
    <source>
        <dbReference type="Proteomes" id="UP001217089"/>
    </source>
</evidence>
<protein>
    <recommendedName>
        <fullName evidence="1">2-oxoacid dehydrogenase acyltransferase catalytic domain-containing protein</fullName>
    </recommendedName>
</protein>
<dbReference type="InterPro" id="IPR001078">
    <property type="entry name" value="2-oxoacid_DH_actylTfrase"/>
</dbReference>
<dbReference type="Gene3D" id="3.30.559.10">
    <property type="entry name" value="Chloramphenicol acetyltransferase-like domain"/>
    <property type="match status" value="1"/>
</dbReference>
<name>A0ABQ9E246_TEGGR</name>
<dbReference type="Proteomes" id="UP001217089">
    <property type="component" value="Unassembled WGS sequence"/>
</dbReference>
<dbReference type="SUPFAM" id="SSF52777">
    <property type="entry name" value="CoA-dependent acyltransferases"/>
    <property type="match status" value="1"/>
</dbReference>
<feature type="domain" description="2-oxoacid dehydrogenase acyltransferase catalytic" evidence="1">
    <location>
        <begin position="31"/>
        <end position="249"/>
    </location>
</feature>
<evidence type="ECO:0000313" key="2">
    <source>
        <dbReference type="EMBL" id="KAJ8299409.1"/>
    </source>
</evidence>
<dbReference type="Pfam" id="PF00198">
    <property type="entry name" value="2-oxoacid_dh"/>
    <property type="match status" value="1"/>
</dbReference>
<accession>A0ABQ9E246</accession>
<dbReference type="PANTHER" id="PTHR23151:SF90">
    <property type="entry name" value="DIHYDROLIPOYLLYSINE-RESIDUE ACETYLTRANSFERASE COMPONENT OF PYRUVATE DEHYDROGENASE COMPLEX, MITOCHONDRIAL-RELATED"/>
    <property type="match status" value="1"/>
</dbReference>
<dbReference type="EMBL" id="JARBDR010000921">
    <property type="protein sequence ID" value="KAJ8299409.1"/>
    <property type="molecule type" value="Genomic_DNA"/>
</dbReference>
<gene>
    <name evidence="2" type="ORF">KUTeg_023469</name>
</gene>
<sequence>MNCHLLLMCHQSQPASSTYTTSVLPPIDGEEYIDIPNTGMRKTIAKRLTESKTTIPHSYVTIDCNMGNVSKLRKQLAGDGIKVSFNDFIIKASAIALQRVPQVNSVWQGDSVKLSTTVDISVAVATDQGLITPIVQSAAFLSVDDISNKVKDLAARAREGKLKLEEFQGGSFTISNLGMFGISEFSAVINPPQTAILAIGGSQLVLGENGKPETKMTVTLSYDSRVVDESEASQFLEVFQEVMENPRLTIVGSRLSAALAS</sequence>
<evidence type="ECO:0000259" key="1">
    <source>
        <dbReference type="Pfam" id="PF00198"/>
    </source>
</evidence>
<comment type="caution">
    <text evidence="2">The sequence shown here is derived from an EMBL/GenBank/DDBJ whole genome shotgun (WGS) entry which is preliminary data.</text>
</comment>
<organism evidence="2 3">
    <name type="scientific">Tegillarca granosa</name>
    <name type="common">Malaysian cockle</name>
    <name type="synonym">Anadara granosa</name>
    <dbReference type="NCBI Taxonomy" id="220873"/>
    <lineage>
        <taxon>Eukaryota</taxon>
        <taxon>Metazoa</taxon>
        <taxon>Spiralia</taxon>
        <taxon>Lophotrochozoa</taxon>
        <taxon>Mollusca</taxon>
        <taxon>Bivalvia</taxon>
        <taxon>Autobranchia</taxon>
        <taxon>Pteriomorphia</taxon>
        <taxon>Arcoida</taxon>
        <taxon>Arcoidea</taxon>
        <taxon>Arcidae</taxon>
        <taxon>Tegillarca</taxon>
    </lineage>
</organism>
<dbReference type="InterPro" id="IPR023213">
    <property type="entry name" value="CAT-like_dom_sf"/>
</dbReference>
<dbReference type="PANTHER" id="PTHR23151">
    <property type="entry name" value="DIHYDROLIPOAMIDE ACETYL/SUCCINYL-TRANSFERASE-RELATED"/>
    <property type="match status" value="1"/>
</dbReference>
<proteinExistence type="predicted"/>
<keyword evidence="3" id="KW-1185">Reference proteome</keyword>